<dbReference type="PANTHER" id="PTHR31739">
    <property type="entry name" value="ENT-COPALYL DIPHOSPHATE SYNTHASE, CHLOROPLASTIC"/>
    <property type="match status" value="1"/>
</dbReference>
<protein>
    <submittedName>
        <fullName evidence="4">Uncharacterized protein</fullName>
    </submittedName>
</protein>
<comment type="caution">
    <text evidence="4">The sequence shown here is derived from an EMBL/GenBank/DDBJ whole genome shotgun (WGS) entry which is preliminary data.</text>
</comment>
<evidence type="ECO:0000256" key="1">
    <source>
        <dbReference type="ARBA" id="ARBA00001946"/>
    </source>
</evidence>
<evidence type="ECO:0000256" key="3">
    <source>
        <dbReference type="ARBA" id="ARBA00023239"/>
    </source>
</evidence>
<evidence type="ECO:0000313" key="4">
    <source>
        <dbReference type="EMBL" id="KAB5538579.1"/>
    </source>
</evidence>
<dbReference type="GO" id="GO:0009686">
    <property type="term" value="P:gibberellin biosynthetic process"/>
    <property type="evidence" value="ECO:0007669"/>
    <property type="project" value="TreeGrafter"/>
</dbReference>
<dbReference type="GO" id="GO:0009507">
    <property type="term" value="C:chloroplast"/>
    <property type="evidence" value="ECO:0007669"/>
    <property type="project" value="TreeGrafter"/>
</dbReference>
<dbReference type="InterPro" id="IPR008949">
    <property type="entry name" value="Isoprenoid_synthase_dom_sf"/>
</dbReference>
<keyword evidence="5" id="KW-1185">Reference proteome</keyword>
<dbReference type="Proteomes" id="UP000326939">
    <property type="component" value="Chromosome 10"/>
</dbReference>
<dbReference type="InterPro" id="IPR050148">
    <property type="entry name" value="Terpene_synthase-like"/>
</dbReference>
<dbReference type="GO" id="GO:0000287">
    <property type="term" value="F:magnesium ion binding"/>
    <property type="evidence" value="ECO:0007669"/>
    <property type="project" value="TreeGrafter"/>
</dbReference>
<dbReference type="GO" id="GO:0010333">
    <property type="term" value="F:terpene synthase activity"/>
    <property type="evidence" value="ECO:0007669"/>
    <property type="project" value="InterPro"/>
</dbReference>
<gene>
    <name evidence="4" type="ORF">DKX38_016112</name>
</gene>
<proteinExistence type="predicted"/>
<comment type="cofactor">
    <cofactor evidence="1">
        <name>Mg(2+)</name>
        <dbReference type="ChEBI" id="CHEBI:18420"/>
    </cofactor>
</comment>
<evidence type="ECO:0000313" key="5">
    <source>
        <dbReference type="Proteomes" id="UP000326939"/>
    </source>
</evidence>
<evidence type="ECO:0000256" key="2">
    <source>
        <dbReference type="ARBA" id="ARBA00022842"/>
    </source>
</evidence>
<organism evidence="4 5">
    <name type="scientific">Salix brachista</name>
    <dbReference type="NCBI Taxonomy" id="2182728"/>
    <lineage>
        <taxon>Eukaryota</taxon>
        <taxon>Viridiplantae</taxon>
        <taxon>Streptophyta</taxon>
        <taxon>Embryophyta</taxon>
        <taxon>Tracheophyta</taxon>
        <taxon>Spermatophyta</taxon>
        <taxon>Magnoliopsida</taxon>
        <taxon>eudicotyledons</taxon>
        <taxon>Gunneridae</taxon>
        <taxon>Pentapetalae</taxon>
        <taxon>rosids</taxon>
        <taxon>fabids</taxon>
        <taxon>Malpighiales</taxon>
        <taxon>Salicaceae</taxon>
        <taxon>Saliceae</taxon>
        <taxon>Salix</taxon>
    </lineage>
</organism>
<reference evidence="5" key="1">
    <citation type="journal article" date="2019" name="Gigascience">
        <title>De novo genome assembly of the endangered Acer yangbiense, a plant species with extremely small populations endemic to Yunnan Province, China.</title>
        <authorList>
            <person name="Yang J."/>
            <person name="Wariss H.M."/>
            <person name="Tao L."/>
            <person name="Zhang R."/>
            <person name="Yun Q."/>
            <person name="Hollingsworth P."/>
            <person name="Dao Z."/>
            <person name="Luo G."/>
            <person name="Guo H."/>
            <person name="Ma Y."/>
            <person name="Sun W."/>
        </authorList>
    </citation>
    <scope>NUCLEOTIDE SEQUENCE [LARGE SCALE GENOMIC DNA]</scope>
    <source>
        <strain evidence="5">cv. br00</strain>
    </source>
</reference>
<sequence>MDLLEMGDLMLKSFDDVLITVALVSNSFGVDILKYFSEDRFLNSPGRYVKVSRWVVEKRLEKLNFARQKEGCCYFAVAETLFSPKLSGTHISWAKNGVLTTVVVLHIRAPAWRYKSCCLYKLADRA</sequence>
<name>A0A5N5L747_9ROSI</name>
<dbReference type="PANTHER" id="PTHR31739:SF3">
    <property type="entry name" value="ENT-KAUR-16-ENE SYNTHASE, CHLOROPLASTIC"/>
    <property type="match status" value="1"/>
</dbReference>
<dbReference type="AlphaFoldDB" id="A0A5N5L747"/>
<accession>A0A5N5L747</accession>
<dbReference type="EMBL" id="VDCV01000010">
    <property type="protein sequence ID" value="KAB5538579.1"/>
    <property type="molecule type" value="Genomic_DNA"/>
</dbReference>
<keyword evidence="3" id="KW-0456">Lyase</keyword>
<keyword evidence="2" id="KW-0460">Magnesium</keyword>
<dbReference type="Gene3D" id="1.10.600.10">
    <property type="entry name" value="Farnesyl Diphosphate Synthase"/>
    <property type="match status" value="1"/>
</dbReference>